<keyword evidence="7" id="KW-1185">Reference proteome</keyword>
<reference evidence="6" key="1">
    <citation type="submission" date="2023-05" db="EMBL/GenBank/DDBJ databases">
        <authorList>
            <person name="Huff M."/>
        </authorList>
    </citation>
    <scope>NUCLEOTIDE SEQUENCE</scope>
</reference>
<dbReference type="InterPro" id="IPR006514">
    <property type="entry name" value="IRX15/GXM/AGM"/>
</dbReference>
<dbReference type="Proteomes" id="UP000834106">
    <property type="component" value="Chromosome 13"/>
</dbReference>
<accession>A0AAD1ZV33</accession>
<evidence type="ECO:0000256" key="4">
    <source>
        <dbReference type="ARBA" id="ARBA00023136"/>
    </source>
</evidence>
<sequence length="311" mass="34876">MPPEVFLCHPLVTPLIPILPRASSKSEQSRTVLHNKYCQGRSMVSPKRKLIPVLVFILFIASVLRLLRLTIITSSPSLPPAGSPLVRQQKCSSSSSTCRNNISPANANASILTEKESRFLLDLVSRRIPCKLLVFGLEPQYLSLASLNAGGFTVFIEDNPEKISTMRATNETRVYKVEYQNIAAEAYKLLKHARENPDCSPRFHPPKLSRCKLALTNLPHEVANTKWDVVVVDGPHGDTPVSPGRMAAIYTASILARKGNVTDILVHDVDRMIEKWFSREFLCEKNLVSSKGRFWNFRIFRESNATTFCTI</sequence>
<keyword evidence="2 5" id="KW-0812">Transmembrane</keyword>
<organism evidence="6 7">
    <name type="scientific">Fraxinus pennsylvanica</name>
    <dbReference type="NCBI Taxonomy" id="56036"/>
    <lineage>
        <taxon>Eukaryota</taxon>
        <taxon>Viridiplantae</taxon>
        <taxon>Streptophyta</taxon>
        <taxon>Embryophyta</taxon>
        <taxon>Tracheophyta</taxon>
        <taxon>Spermatophyta</taxon>
        <taxon>Magnoliopsida</taxon>
        <taxon>eudicotyledons</taxon>
        <taxon>Gunneridae</taxon>
        <taxon>Pentapetalae</taxon>
        <taxon>asterids</taxon>
        <taxon>lamiids</taxon>
        <taxon>Lamiales</taxon>
        <taxon>Oleaceae</taxon>
        <taxon>Oleeae</taxon>
        <taxon>Fraxinus</taxon>
    </lineage>
</organism>
<gene>
    <name evidence="6" type="ORF">FPE_LOCUS21257</name>
</gene>
<dbReference type="Pfam" id="PF21729">
    <property type="entry name" value="IRX15_IRX15L_GXM"/>
    <property type="match status" value="1"/>
</dbReference>
<dbReference type="GO" id="GO:0000139">
    <property type="term" value="C:Golgi membrane"/>
    <property type="evidence" value="ECO:0007669"/>
    <property type="project" value="UniProtKB-SubCell"/>
</dbReference>
<evidence type="ECO:0000256" key="5">
    <source>
        <dbReference type="SAM" id="Phobius"/>
    </source>
</evidence>
<protein>
    <recommendedName>
        <fullName evidence="8">Polysaccharide biosynthesis domain-containing protein</fullName>
    </recommendedName>
</protein>
<feature type="transmembrane region" description="Helical" evidence="5">
    <location>
        <begin position="50"/>
        <end position="67"/>
    </location>
</feature>
<dbReference type="EMBL" id="OU503048">
    <property type="protein sequence ID" value="CAI9773827.1"/>
    <property type="molecule type" value="Genomic_DNA"/>
</dbReference>
<dbReference type="NCBIfam" id="TIGR01627">
    <property type="entry name" value="A_thal_3515"/>
    <property type="match status" value="1"/>
</dbReference>
<evidence type="ECO:0000313" key="6">
    <source>
        <dbReference type="EMBL" id="CAI9773827.1"/>
    </source>
</evidence>
<dbReference type="PANTHER" id="PTHR31444">
    <property type="entry name" value="OS11G0490100 PROTEIN"/>
    <property type="match status" value="1"/>
</dbReference>
<comment type="subcellular location">
    <subcellularLocation>
        <location evidence="1">Golgi apparatus membrane</location>
        <topology evidence="1">Single-pass membrane protein</topology>
    </subcellularLocation>
</comment>
<name>A0AAD1ZV33_9LAMI</name>
<dbReference type="GO" id="GO:0045492">
    <property type="term" value="P:xylan biosynthetic process"/>
    <property type="evidence" value="ECO:0007669"/>
    <property type="project" value="InterPro"/>
</dbReference>
<keyword evidence="4 5" id="KW-0472">Membrane</keyword>
<keyword evidence="3 5" id="KW-1133">Transmembrane helix</keyword>
<evidence type="ECO:0000256" key="3">
    <source>
        <dbReference type="ARBA" id="ARBA00022989"/>
    </source>
</evidence>
<evidence type="ECO:0000256" key="2">
    <source>
        <dbReference type="ARBA" id="ARBA00022692"/>
    </source>
</evidence>
<evidence type="ECO:0008006" key="8">
    <source>
        <dbReference type="Google" id="ProtNLM"/>
    </source>
</evidence>
<proteinExistence type="predicted"/>
<dbReference type="AlphaFoldDB" id="A0AAD1ZV33"/>
<evidence type="ECO:0000256" key="1">
    <source>
        <dbReference type="ARBA" id="ARBA00004194"/>
    </source>
</evidence>
<evidence type="ECO:0000313" key="7">
    <source>
        <dbReference type="Proteomes" id="UP000834106"/>
    </source>
</evidence>